<dbReference type="AlphaFoldDB" id="A0A2N3IAZ5"/>
<sequence length="64" mass="7783">MKKSLIYFLFFAFLVLIAESCTVDSYAYRRRHGGYDSQTWIRYTKRSRDINLRTYTGYPRSSRR</sequence>
<dbReference type="Proteomes" id="UP000233387">
    <property type="component" value="Unassembled WGS sequence"/>
</dbReference>
<dbReference type="EMBL" id="NKXO01000033">
    <property type="protein sequence ID" value="PKQ67460.1"/>
    <property type="molecule type" value="Genomic_DNA"/>
</dbReference>
<proteinExistence type="predicted"/>
<accession>A0A2N3IAZ5</accession>
<keyword evidence="2" id="KW-1185">Reference proteome</keyword>
<reference evidence="1 2" key="1">
    <citation type="submission" date="2017-06" db="EMBL/GenBank/DDBJ databases">
        <title>Raineya orbicola gen. nov., sp. nov. a slightly thermophilic bacterium of the phylum Bacteroidetes and the description of Raineyaceae fam. nov.</title>
        <authorList>
            <person name="Albuquerque L."/>
            <person name="Polonia A.R.M."/>
            <person name="Barroso C."/>
            <person name="Froufe H.J.C."/>
            <person name="Lage O."/>
            <person name="Lobo-Da-Cunha A."/>
            <person name="Egas C."/>
            <person name="Da Costa M.S."/>
        </authorList>
    </citation>
    <scope>NUCLEOTIDE SEQUENCE [LARGE SCALE GENOMIC DNA]</scope>
    <source>
        <strain evidence="1 2">SPSPC-11</strain>
    </source>
</reference>
<comment type="caution">
    <text evidence="1">The sequence shown here is derived from an EMBL/GenBank/DDBJ whole genome shotgun (WGS) entry which is preliminary data.</text>
</comment>
<dbReference type="RefSeq" id="WP_133121566.1">
    <property type="nucleotide sequence ID" value="NZ_NKXO01000033.1"/>
</dbReference>
<gene>
    <name evidence="1" type="ORF">Rain11_2013</name>
</gene>
<name>A0A2N3IAZ5_9BACT</name>
<organism evidence="1 2">
    <name type="scientific">Raineya orbicola</name>
    <dbReference type="NCBI Taxonomy" id="2016530"/>
    <lineage>
        <taxon>Bacteria</taxon>
        <taxon>Pseudomonadati</taxon>
        <taxon>Bacteroidota</taxon>
        <taxon>Cytophagia</taxon>
        <taxon>Cytophagales</taxon>
        <taxon>Raineyaceae</taxon>
        <taxon>Raineya</taxon>
    </lineage>
</organism>
<protein>
    <submittedName>
        <fullName evidence="1">Uncharacterized protein</fullName>
    </submittedName>
</protein>
<dbReference type="OrthoDB" id="9908237at2"/>
<evidence type="ECO:0000313" key="1">
    <source>
        <dbReference type="EMBL" id="PKQ67460.1"/>
    </source>
</evidence>
<evidence type="ECO:0000313" key="2">
    <source>
        <dbReference type="Proteomes" id="UP000233387"/>
    </source>
</evidence>